<gene>
    <name evidence="2" type="ORF">L211DRAFT_837266</name>
</gene>
<feature type="compositionally biased region" description="Pro residues" evidence="1">
    <location>
        <begin position="103"/>
        <end position="114"/>
    </location>
</feature>
<organism evidence="2 3">
    <name type="scientific">Terfezia boudieri ATCC MYA-4762</name>
    <dbReference type="NCBI Taxonomy" id="1051890"/>
    <lineage>
        <taxon>Eukaryota</taxon>
        <taxon>Fungi</taxon>
        <taxon>Dikarya</taxon>
        <taxon>Ascomycota</taxon>
        <taxon>Pezizomycotina</taxon>
        <taxon>Pezizomycetes</taxon>
        <taxon>Pezizales</taxon>
        <taxon>Pezizaceae</taxon>
        <taxon>Terfezia</taxon>
    </lineage>
</organism>
<feature type="region of interest" description="Disordered" evidence="1">
    <location>
        <begin position="98"/>
        <end position="132"/>
    </location>
</feature>
<evidence type="ECO:0000313" key="3">
    <source>
        <dbReference type="Proteomes" id="UP000267821"/>
    </source>
</evidence>
<dbReference type="OrthoDB" id="5425330at2759"/>
<proteinExistence type="predicted"/>
<protein>
    <submittedName>
        <fullName evidence="2">Uncharacterized protein</fullName>
    </submittedName>
</protein>
<feature type="region of interest" description="Disordered" evidence="1">
    <location>
        <begin position="56"/>
        <end position="86"/>
    </location>
</feature>
<dbReference type="InParanoid" id="A0A3N4LT62"/>
<name>A0A3N4LT62_9PEZI</name>
<keyword evidence="3" id="KW-1185">Reference proteome</keyword>
<reference evidence="2 3" key="1">
    <citation type="journal article" date="2018" name="Nat. Ecol. Evol.">
        <title>Pezizomycetes genomes reveal the molecular basis of ectomycorrhizal truffle lifestyle.</title>
        <authorList>
            <person name="Murat C."/>
            <person name="Payen T."/>
            <person name="Noel B."/>
            <person name="Kuo A."/>
            <person name="Morin E."/>
            <person name="Chen J."/>
            <person name="Kohler A."/>
            <person name="Krizsan K."/>
            <person name="Balestrini R."/>
            <person name="Da Silva C."/>
            <person name="Montanini B."/>
            <person name="Hainaut M."/>
            <person name="Levati E."/>
            <person name="Barry K.W."/>
            <person name="Belfiori B."/>
            <person name="Cichocki N."/>
            <person name="Clum A."/>
            <person name="Dockter R.B."/>
            <person name="Fauchery L."/>
            <person name="Guy J."/>
            <person name="Iotti M."/>
            <person name="Le Tacon F."/>
            <person name="Lindquist E.A."/>
            <person name="Lipzen A."/>
            <person name="Malagnac F."/>
            <person name="Mello A."/>
            <person name="Molinier V."/>
            <person name="Miyauchi S."/>
            <person name="Poulain J."/>
            <person name="Riccioni C."/>
            <person name="Rubini A."/>
            <person name="Sitrit Y."/>
            <person name="Splivallo R."/>
            <person name="Traeger S."/>
            <person name="Wang M."/>
            <person name="Zifcakova L."/>
            <person name="Wipf D."/>
            <person name="Zambonelli A."/>
            <person name="Paolocci F."/>
            <person name="Nowrousian M."/>
            <person name="Ottonello S."/>
            <person name="Baldrian P."/>
            <person name="Spatafora J.W."/>
            <person name="Henrissat B."/>
            <person name="Nagy L.G."/>
            <person name="Aury J.M."/>
            <person name="Wincker P."/>
            <person name="Grigoriev I.V."/>
            <person name="Bonfante P."/>
            <person name="Martin F.M."/>
        </authorList>
    </citation>
    <scope>NUCLEOTIDE SEQUENCE [LARGE SCALE GENOMIC DNA]</scope>
    <source>
        <strain evidence="2 3">ATCC MYA-4762</strain>
    </source>
</reference>
<evidence type="ECO:0000256" key="1">
    <source>
        <dbReference type="SAM" id="MobiDB-lite"/>
    </source>
</evidence>
<dbReference type="Proteomes" id="UP000267821">
    <property type="component" value="Unassembled WGS sequence"/>
</dbReference>
<accession>A0A3N4LT62</accession>
<dbReference type="EMBL" id="ML121540">
    <property type="protein sequence ID" value="RPB24878.1"/>
    <property type="molecule type" value="Genomic_DNA"/>
</dbReference>
<dbReference type="AlphaFoldDB" id="A0A3N4LT62"/>
<evidence type="ECO:0000313" key="2">
    <source>
        <dbReference type="EMBL" id="RPB24878.1"/>
    </source>
</evidence>
<sequence length="292" mass="32662">MDSELGEASWCSQCGFTRRTAERMMQERQLQQQLLAEDEQLAALLSKNMWLSESQAQAQALQQQQQQPPRPGAAAPASASASAVATPSANISISQHYHHYHPTAPPPAPAPTEPTPTISPSTPPPTYIQHLLTTSPNPEAALQDYHRQLSLMEEQYHYHHRLHQQQSQTQCPPSPTGSTVSSIQDDHTLQMILLEQHNLAQEAEKLRRTRAQEEEQMIFNQLMMDTTCGVGDLMSDIVHQQQQMQSMDMTGQKVVYPGAPGQPWVATEEDIYGMDDEDSPCSIYYSRVATFL</sequence>